<dbReference type="Proteomes" id="UP000499080">
    <property type="component" value="Unassembled WGS sequence"/>
</dbReference>
<evidence type="ECO:0000313" key="3">
    <source>
        <dbReference type="Proteomes" id="UP000499080"/>
    </source>
</evidence>
<dbReference type="InterPro" id="IPR049163">
    <property type="entry name" value="Pif1-like_2B_dom"/>
</dbReference>
<dbReference type="AlphaFoldDB" id="A0A4Y2AV87"/>
<comment type="caution">
    <text evidence="2">The sequence shown here is derived from an EMBL/GenBank/DDBJ whole genome shotgun (WGS) entry which is preliminary data.</text>
</comment>
<evidence type="ECO:0000259" key="1">
    <source>
        <dbReference type="Pfam" id="PF21530"/>
    </source>
</evidence>
<dbReference type="Pfam" id="PF21530">
    <property type="entry name" value="Pif1_2B_dom"/>
    <property type="match status" value="1"/>
</dbReference>
<proteinExistence type="predicted"/>
<keyword evidence="3" id="KW-1185">Reference proteome</keyword>
<feature type="domain" description="DNA helicase Pif1-like 2B" evidence="1">
    <location>
        <begin position="34"/>
        <end position="79"/>
    </location>
</feature>
<dbReference type="OrthoDB" id="6435481at2759"/>
<reference evidence="2 3" key="1">
    <citation type="journal article" date="2019" name="Sci. Rep.">
        <title>Orb-weaving spider Araneus ventricosus genome elucidates the spidroin gene catalogue.</title>
        <authorList>
            <person name="Kono N."/>
            <person name="Nakamura H."/>
            <person name="Ohtoshi R."/>
            <person name="Moran D.A.P."/>
            <person name="Shinohara A."/>
            <person name="Yoshida Y."/>
            <person name="Fujiwara M."/>
            <person name="Mori M."/>
            <person name="Tomita M."/>
            <person name="Arakawa K."/>
        </authorList>
    </citation>
    <scope>NUCLEOTIDE SEQUENCE [LARGE SCALE GENOMIC DNA]</scope>
</reference>
<accession>A0A4Y2AV87</accession>
<name>A0A4Y2AV87_ARAVE</name>
<dbReference type="EMBL" id="BGPR01000031">
    <property type="protein sequence ID" value="GBL83189.1"/>
    <property type="molecule type" value="Genomic_DNA"/>
</dbReference>
<gene>
    <name evidence="2" type="ORF">AVEN_165390_1</name>
</gene>
<protein>
    <recommendedName>
        <fullName evidence="1">DNA helicase Pif1-like 2B domain-containing protein</fullName>
    </recommendedName>
</protein>
<organism evidence="2 3">
    <name type="scientific">Araneus ventricosus</name>
    <name type="common">Orbweaver spider</name>
    <name type="synonym">Epeira ventricosa</name>
    <dbReference type="NCBI Taxonomy" id="182803"/>
    <lineage>
        <taxon>Eukaryota</taxon>
        <taxon>Metazoa</taxon>
        <taxon>Ecdysozoa</taxon>
        <taxon>Arthropoda</taxon>
        <taxon>Chelicerata</taxon>
        <taxon>Arachnida</taxon>
        <taxon>Araneae</taxon>
        <taxon>Araneomorphae</taxon>
        <taxon>Entelegynae</taxon>
        <taxon>Araneoidea</taxon>
        <taxon>Araneidae</taxon>
        <taxon>Araneus</taxon>
    </lineage>
</organism>
<sequence>MNKQLLQKLPGNVQVYKSIATTCGTNEAVNYPEEFLNTLEPSGVPSYTLELEIGAPIMLLKNLHPPSLCNRTRLCITKLMPNIFEVTIMAGHAAGEDVFIPRIPIIPSDFPFQFKHIQFPVRSVSP</sequence>
<dbReference type="PANTHER" id="PTHR10492">
    <property type="match status" value="1"/>
</dbReference>
<evidence type="ECO:0000313" key="2">
    <source>
        <dbReference type="EMBL" id="GBL83189.1"/>
    </source>
</evidence>